<evidence type="ECO:0000313" key="2">
    <source>
        <dbReference type="Proteomes" id="UP001597285"/>
    </source>
</evidence>
<accession>A0ABW4NML2</accession>
<proteinExistence type="predicted"/>
<reference evidence="2" key="1">
    <citation type="journal article" date="2019" name="Int. J. Syst. Evol. Microbiol.">
        <title>The Global Catalogue of Microorganisms (GCM) 10K type strain sequencing project: providing services to taxonomists for standard genome sequencing and annotation.</title>
        <authorList>
            <consortium name="The Broad Institute Genomics Platform"/>
            <consortium name="The Broad Institute Genome Sequencing Center for Infectious Disease"/>
            <person name="Wu L."/>
            <person name="Ma J."/>
        </authorList>
    </citation>
    <scope>NUCLEOTIDE SEQUENCE [LARGE SCALE GENOMIC DNA]</scope>
    <source>
        <strain evidence="2">KCTC 42143</strain>
    </source>
</reference>
<protein>
    <submittedName>
        <fullName evidence="1">SsDNA-binding protein</fullName>
    </submittedName>
</protein>
<keyword evidence="2" id="KW-1185">Reference proteome</keyword>
<gene>
    <name evidence="1" type="ORF">ACFSBK_07050</name>
</gene>
<comment type="caution">
    <text evidence="1">The sequence shown here is derived from an EMBL/GenBank/DDBJ whole genome shotgun (WGS) entry which is preliminary data.</text>
</comment>
<dbReference type="RefSeq" id="WP_058918214.1">
    <property type="nucleotide sequence ID" value="NZ_JBHSQC010000025.1"/>
</dbReference>
<sequence length="103" mass="11971">MNFAILTGKVVSEVKVINTDNGSPLCRFTLKVDDRKFNCLVVGMKAYKFMYDIEEDSVISIEGTINDRMQLVVQEYRLDSKPSYFGQIFDYKGRKMPHKKVMF</sequence>
<evidence type="ECO:0000313" key="1">
    <source>
        <dbReference type="EMBL" id="MFD1799607.1"/>
    </source>
</evidence>
<dbReference type="Proteomes" id="UP001597285">
    <property type="component" value="Unassembled WGS sequence"/>
</dbReference>
<name>A0ABW4NML2_9LACT</name>
<dbReference type="EMBL" id="JBHUFF010000013">
    <property type="protein sequence ID" value="MFD1799607.1"/>
    <property type="molecule type" value="Genomic_DNA"/>
</dbReference>
<organism evidence="1 2">
    <name type="scientific">Carnobacterium antarcticum</name>
    <dbReference type="NCBI Taxonomy" id="2126436"/>
    <lineage>
        <taxon>Bacteria</taxon>
        <taxon>Bacillati</taxon>
        <taxon>Bacillota</taxon>
        <taxon>Bacilli</taxon>
        <taxon>Lactobacillales</taxon>
        <taxon>Carnobacteriaceae</taxon>
        <taxon>Carnobacterium</taxon>
    </lineage>
</organism>